<evidence type="ECO:0000313" key="1">
    <source>
        <dbReference type="EMBL" id="SIS51123.1"/>
    </source>
</evidence>
<reference evidence="2" key="1">
    <citation type="submission" date="2017-01" db="EMBL/GenBank/DDBJ databases">
        <authorList>
            <person name="Varghese N."/>
            <person name="Submissions S."/>
        </authorList>
    </citation>
    <scope>NUCLEOTIDE SEQUENCE [LARGE SCALE GENOMIC DNA]</scope>
    <source>
        <strain evidence="2">DSM 21068</strain>
    </source>
</reference>
<protein>
    <submittedName>
        <fullName evidence="1">Uncharacterized protein</fullName>
    </submittedName>
</protein>
<evidence type="ECO:0000313" key="2">
    <source>
        <dbReference type="Proteomes" id="UP000186246"/>
    </source>
</evidence>
<proteinExistence type="predicted"/>
<dbReference type="EMBL" id="FTOJ01000001">
    <property type="protein sequence ID" value="SIS51123.1"/>
    <property type="molecule type" value="Genomic_DNA"/>
</dbReference>
<gene>
    <name evidence="1" type="ORF">SAMN05421796_10160</name>
</gene>
<accession>A0A1N7JP31</accession>
<dbReference type="RefSeq" id="WP_228417056.1">
    <property type="nucleotide sequence ID" value="NZ_FTOJ01000001.1"/>
</dbReference>
<organism evidence="1 2">
    <name type="scientific">Chryseobacterium piscicola</name>
    <dbReference type="NCBI Taxonomy" id="551459"/>
    <lineage>
        <taxon>Bacteria</taxon>
        <taxon>Pseudomonadati</taxon>
        <taxon>Bacteroidota</taxon>
        <taxon>Flavobacteriia</taxon>
        <taxon>Flavobacteriales</taxon>
        <taxon>Weeksellaceae</taxon>
        <taxon>Chryseobacterium group</taxon>
        <taxon>Chryseobacterium</taxon>
    </lineage>
</organism>
<dbReference type="Proteomes" id="UP000186246">
    <property type="component" value="Unassembled WGS sequence"/>
</dbReference>
<dbReference type="AlphaFoldDB" id="A0A1N7JP31"/>
<sequence length="84" mass="9934">MNYKYSICYPDQKKIEYRNEIISANEVMIIAKNYPWKEQLQLSDSLDKNSVYYNPSLDFTCLSNEKSFGLTADFNKNKEIEFSL</sequence>
<name>A0A1N7JP31_9FLAO</name>